<keyword evidence="3" id="KW-1185">Reference proteome</keyword>
<protein>
    <submittedName>
        <fullName evidence="2">ABC-2 family transporter protein</fullName>
    </submittedName>
</protein>
<dbReference type="AlphaFoldDB" id="A0A521ESX0"/>
<dbReference type="EMBL" id="FXTI01000010">
    <property type="protein sequence ID" value="SMO87007.1"/>
    <property type="molecule type" value="Genomic_DNA"/>
</dbReference>
<feature type="transmembrane region" description="Helical" evidence="1">
    <location>
        <begin position="183"/>
        <end position="203"/>
    </location>
</feature>
<accession>A0A521ESX0</accession>
<evidence type="ECO:0000313" key="2">
    <source>
        <dbReference type="EMBL" id="SMO87007.1"/>
    </source>
</evidence>
<feature type="transmembrane region" description="Helical" evidence="1">
    <location>
        <begin position="223"/>
        <end position="250"/>
    </location>
</feature>
<feature type="transmembrane region" description="Helical" evidence="1">
    <location>
        <begin position="109"/>
        <end position="135"/>
    </location>
</feature>
<sequence>MYELILSEWERIWARKKTWISLAVFIIYLGISAYSLSFFLIGFYTPELETSINSLNFSVFFLREVDMVLTFIILPMLFVDCFGGEYHSGALRMVLIRPQSRIRLLGAKWIAMTAVIVLFLTVTFVVGQICGWSLSPIVDQVTFYPQGEHFTTWGALGYSVLFYLTFLSIYLVYLGIASLISTVFPNAILSFFFILAIVIGTLYPPDGLWQFFLFTSEKTFALLNGTGVSSFLIALPVVLGITYGTVWWLWNRKSWVR</sequence>
<organism evidence="2 3">
    <name type="scientific">Melghirimyces algeriensis</name>
    <dbReference type="NCBI Taxonomy" id="910412"/>
    <lineage>
        <taxon>Bacteria</taxon>
        <taxon>Bacillati</taxon>
        <taxon>Bacillota</taxon>
        <taxon>Bacilli</taxon>
        <taxon>Bacillales</taxon>
        <taxon>Thermoactinomycetaceae</taxon>
        <taxon>Melghirimyces</taxon>
    </lineage>
</organism>
<dbReference type="RefSeq" id="WP_142506385.1">
    <property type="nucleotide sequence ID" value="NZ_FXTI01000010.1"/>
</dbReference>
<dbReference type="PANTHER" id="PTHR37305:SF1">
    <property type="entry name" value="MEMBRANE PROTEIN"/>
    <property type="match status" value="1"/>
</dbReference>
<keyword evidence="1" id="KW-0812">Transmembrane</keyword>
<feature type="transmembrane region" description="Helical" evidence="1">
    <location>
        <begin position="20"/>
        <end position="45"/>
    </location>
</feature>
<dbReference type="Pfam" id="PF12679">
    <property type="entry name" value="ABC2_membrane_2"/>
    <property type="match status" value="1"/>
</dbReference>
<gene>
    <name evidence="2" type="ORF">SAMN06264849_110111</name>
</gene>
<reference evidence="2 3" key="1">
    <citation type="submission" date="2017-05" db="EMBL/GenBank/DDBJ databases">
        <authorList>
            <person name="Varghese N."/>
            <person name="Submissions S."/>
        </authorList>
    </citation>
    <scope>NUCLEOTIDE SEQUENCE [LARGE SCALE GENOMIC DNA]</scope>
    <source>
        <strain evidence="2 3">DSM 45474</strain>
    </source>
</reference>
<dbReference type="PANTHER" id="PTHR37305">
    <property type="entry name" value="INTEGRAL MEMBRANE PROTEIN-RELATED"/>
    <property type="match status" value="1"/>
</dbReference>
<name>A0A521ESX0_9BACL</name>
<evidence type="ECO:0000313" key="3">
    <source>
        <dbReference type="Proteomes" id="UP000315636"/>
    </source>
</evidence>
<feature type="transmembrane region" description="Helical" evidence="1">
    <location>
        <begin position="65"/>
        <end position="88"/>
    </location>
</feature>
<proteinExistence type="predicted"/>
<evidence type="ECO:0000256" key="1">
    <source>
        <dbReference type="SAM" id="Phobius"/>
    </source>
</evidence>
<dbReference type="Proteomes" id="UP000315636">
    <property type="component" value="Unassembled WGS sequence"/>
</dbReference>
<keyword evidence="1" id="KW-0472">Membrane</keyword>
<feature type="transmembrane region" description="Helical" evidence="1">
    <location>
        <begin position="155"/>
        <end position="176"/>
    </location>
</feature>
<keyword evidence="1" id="KW-1133">Transmembrane helix</keyword>
<dbReference type="OrthoDB" id="2943698at2"/>
<dbReference type="GO" id="GO:0140359">
    <property type="term" value="F:ABC-type transporter activity"/>
    <property type="evidence" value="ECO:0007669"/>
    <property type="project" value="InterPro"/>
</dbReference>
<dbReference type="GO" id="GO:0005886">
    <property type="term" value="C:plasma membrane"/>
    <property type="evidence" value="ECO:0007669"/>
    <property type="project" value="UniProtKB-SubCell"/>
</dbReference>